<comment type="cofactor">
    <cofactor evidence="1">
        <name>Mg(2+)</name>
        <dbReference type="ChEBI" id="CHEBI:18420"/>
    </cofactor>
</comment>
<dbReference type="InterPro" id="IPR017438">
    <property type="entry name" value="ATP-NAD_kinase_N"/>
</dbReference>
<name>A0ABQ4PEW2_9GAMM</name>
<evidence type="ECO:0000256" key="2">
    <source>
        <dbReference type="ARBA" id="ARBA00022516"/>
    </source>
</evidence>
<comment type="caution">
    <text evidence="13">The sequence shown here is derived from an EMBL/GenBank/DDBJ whole genome shotgun (WGS) entry which is preliminary data.</text>
</comment>
<evidence type="ECO:0000256" key="4">
    <source>
        <dbReference type="ARBA" id="ARBA00022723"/>
    </source>
</evidence>
<evidence type="ECO:0000256" key="11">
    <source>
        <dbReference type="ARBA" id="ARBA00023264"/>
    </source>
</evidence>
<keyword evidence="3" id="KW-0808">Transferase</keyword>
<dbReference type="InterPro" id="IPR016064">
    <property type="entry name" value="NAD/diacylglycerol_kinase_sf"/>
</dbReference>
<keyword evidence="2" id="KW-0444">Lipid biosynthesis</keyword>
<protein>
    <submittedName>
        <fullName evidence="13">Lipid kinase YegS-like protein</fullName>
    </submittedName>
</protein>
<dbReference type="PROSITE" id="PS50146">
    <property type="entry name" value="DAGK"/>
    <property type="match status" value="1"/>
</dbReference>
<dbReference type="Pfam" id="PF00781">
    <property type="entry name" value="DAGK_cat"/>
    <property type="match status" value="1"/>
</dbReference>
<evidence type="ECO:0000256" key="10">
    <source>
        <dbReference type="ARBA" id="ARBA00023209"/>
    </source>
</evidence>
<gene>
    <name evidence="13" type="ORF">TUM4630_15340</name>
</gene>
<dbReference type="SMART" id="SM00046">
    <property type="entry name" value="DAGKc"/>
    <property type="match status" value="1"/>
</dbReference>
<evidence type="ECO:0000256" key="7">
    <source>
        <dbReference type="ARBA" id="ARBA00022840"/>
    </source>
</evidence>
<dbReference type="EMBL" id="BPFB01000014">
    <property type="protein sequence ID" value="GIU45969.1"/>
    <property type="molecule type" value="Genomic_DNA"/>
</dbReference>
<dbReference type="InterPro" id="IPR050187">
    <property type="entry name" value="Lipid_Phosphate_FormReg"/>
</dbReference>
<dbReference type="InterPro" id="IPR005218">
    <property type="entry name" value="Diacylglycerol/lipid_kinase"/>
</dbReference>
<dbReference type="Pfam" id="PF19279">
    <property type="entry name" value="YegS_C"/>
    <property type="match status" value="1"/>
</dbReference>
<keyword evidence="11" id="KW-1208">Phospholipid metabolism</keyword>
<keyword evidence="14" id="KW-1185">Reference proteome</keyword>
<reference evidence="13 14" key="1">
    <citation type="submission" date="2021-05" db="EMBL/GenBank/DDBJ databases">
        <title>Molecular characterization for Shewanella algae harboring chromosomal blaOXA-55-like strains isolated from clinical and environment sample.</title>
        <authorList>
            <person name="Ohama Y."/>
            <person name="Aoki K."/>
            <person name="Harada S."/>
            <person name="Moriya K."/>
            <person name="Ishii Y."/>
            <person name="Tateda K."/>
        </authorList>
    </citation>
    <scope>NUCLEOTIDE SEQUENCE [LARGE SCALE GENOMIC DNA]</scope>
    <source>
        <strain evidence="13 14">LMG 23746</strain>
    </source>
</reference>
<evidence type="ECO:0000256" key="5">
    <source>
        <dbReference type="ARBA" id="ARBA00022741"/>
    </source>
</evidence>
<evidence type="ECO:0000259" key="12">
    <source>
        <dbReference type="PROSITE" id="PS50146"/>
    </source>
</evidence>
<accession>A0ABQ4PEW2</accession>
<evidence type="ECO:0000256" key="8">
    <source>
        <dbReference type="ARBA" id="ARBA00022842"/>
    </source>
</evidence>
<keyword evidence="10" id="KW-0594">Phospholipid biosynthesis</keyword>
<keyword evidence="7" id="KW-0067">ATP-binding</keyword>
<sequence>MEAKVKIRILLNGKKAQLAPLRVAIDTLREQHDIEVRVTYEAGDMARLVDEAIGDNCQRLVAAGGDGTINEVADALLTHPKASRPALAILPLGTANDFAAACTIPDEPEAALELALSADAFWIDAIKANDTHLINIASGGFGAQVTSTTPAALKNFLGGGAYTLSGLIQALSFKPYEGEFIIDGQSASQQLLLGAVCNGRQAGGGQVLAPNAYINDGLLDLVALHDFPLEALSQVIDEFRQPKDDNQYAIYAQNTAARWRAKSPMPINLDGEPITTSDITFEVVPNAIKMVLSADCPMLKPGSEPA</sequence>
<dbReference type="NCBIfam" id="NF009602">
    <property type="entry name" value="PRK13054.1"/>
    <property type="match status" value="1"/>
</dbReference>
<evidence type="ECO:0000256" key="6">
    <source>
        <dbReference type="ARBA" id="ARBA00022777"/>
    </source>
</evidence>
<dbReference type="InterPro" id="IPR001206">
    <property type="entry name" value="Diacylglycerol_kinase_cat_dom"/>
</dbReference>
<keyword evidence="5" id="KW-0547">Nucleotide-binding</keyword>
<dbReference type="PANTHER" id="PTHR12358">
    <property type="entry name" value="SPHINGOSINE KINASE"/>
    <property type="match status" value="1"/>
</dbReference>
<dbReference type="NCBIfam" id="TIGR00147">
    <property type="entry name" value="YegS/Rv2252/BmrU family lipid kinase"/>
    <property type="match status" value="1"/>
</dbReference>
<evidence type="ECO:0000256" key="1">
    <source>
        <dbReference type="ARBA" id="ARBA00001946"/>
    </source>
</evidence>
<feature type="domain" description="DAGKc" evidence="12">
    <location>
        <begin position="2"/>
        <end position="132"/>
    </location>
</feature>
<dbReference type="Gene3D" id="3.40.50.10330">
    <property type="entry name" value="Probable inorganic polyphosphate/atp-NAD kinase, domain 1"/>
    <property type="match status" value="1"/>
</dbReference>
<dbReference type="InterPro" id="IPR045540">
    <property type="entry name" value="YegS/DAGK_C"/>
</dbReference>
<keyword evidence="4" id="KW-0479">Metal-binding</keyword>
<proteinExistence type="predicted"/>
<keyword evidence="9" id="KW-0443">Lipid metabolism</keyword>
<dbReference type="Gene3D" id="2.60.200.40">
    <property type="match status" value="1"/>
</dbReference>
<evidence type="ECO:0000313" key="13">
    <source>
        <dbReference type="EMBL" id="GIU45969.1"/>
    </source>
</evidence>
<organism evidence="13 14">
    <name type="scientific">Shewanella algidipiscicola</name>
    <dbReference type="NCBI Taxonomy" id="614070"/>
    <lineage>
        <taxon>Bacteria</taxon>
        <taxon>Pseudomonadati</taxon>
        <taxon>Pseudomonadota</taxon>
        <taxon>Gammaproteobacteria</taxon>
        <taxon>Alteromonadales</taxon>
        <taxon>Shewanellaceae</taxon>
        <taxon>Shewanella</taxon>
    </lineage>
</organism>
<keyword evidence="8" id="KW-0460">Magnesium</keyword>
<evidence type="ECO:0000256" key="9">
    <source>
        <dbReference type="ARBA" id="ARBA00023098"/>
    </source>
</evidence>
<evidence type="ECO:0000313" key="14">
    <source>
        <dbReference type="Proteomes" id="UP000761574"/>
    </source>
</evidence>
<dbReference type="PANTHER" id="PTHR12358:SF106">
    <property type="entry name" value="LIPID KINASE YEGS"/>
    <property type="match status" value="1"/>
</dbReference>
<keyword evidence="6" id="KW-0418">Kinase</keyword>
<dbReference type="Proteomes" id="UP000761574">
    <property type="component" value="Unassembled WGS sequence"/>
</dbReference>
<dbReference type="SUPFAM" id="SSF111331">
    <property type="entry name" value="NAD kinase/diacylglycerol kinase-like"/>
    <property type="match status" value="1"/>
</dbReference>
<evidence type="ECO:0000256" key="3">
    <source>
        <dbReference type="ARBA" id="ARBA00022679"/>
    </source>
</evidence>